<proteinExistence type="predicted"/>
<dbReference type="Proteomes" id="UP000551353">
    <property type="component" value="Unassembled WGS sequence"/>
</dbReference>
<dbReference type="EMBL" id="JACIFX010000001">
    <property type="protein sequence ID" value="MBB4226544.1"/>
    <property type="molecule type" value="Genomic_DNA"/>
</dbReference>
<keyword evidence="2" id="KW-1185">Reference proteome</keyword>
<gene>
    <name evidence="1" type="ORF">GGD56_000364</name>
</gene>
<reference evidence="1 2" key="1">
    <citation type="submission" date="2020-08" db="EMBL/GenBank/DDBJ databases">
        <title>Genomic Encyclopedia of Type Strains, Phase IV (KMG-V): Genome sequencing to study the core and pangenomes of soil and plant-associated prokaryotes.</title>
        <authorList>
            <person name="Whitman W."/>
        </authorList>
    </citation>
    <scope>NUCLEOTIDE SEQUENCE [LARGE SCALE GENOMIC DNA]</scope>
    <source>
        <strain evidence="1 2">SEMIA 4087</strain>
    </source>
</reference>
<evidence type="ECO:0000313" key="2">
    <source>
        <dbReference type="Proteomes" id="UP000551353"/>
    </source>
</evidence>
<accession>A0ABR6IFA6</accession>
<evidence type="ECO:0000313" key="1">
    <source>
        <dbReference type="EMBL" id="MBB4226544.1"/>
    </source>
</evidence>
<sequence length="52" mass="5807">MTRSAPTPLADHHELAEFISGVVELDDWLRRRARANRQAAHRAHSSCARATA</sequence>
<organism evidence="1 2">
    <name type="scientific">Rhizobium mongolense</name>
    <dbReference type="NCBI Taxonomy" id="57676"/>
    <lineage>
        <taxon>Bacteria</taxon>
        <taxon>Pseudomonadati</taxon>
        <taxon>Pseudomonadota</taxon>
        <taxon>Alphaproteobacteria</taxon>
        <taxon>Hyphomicrobiales</taxon>
        <taxon>Rhizobiaceae</taxon>
        <taxon>Rhizobium/Agrobacterium group</taxon>
        <taxon>Rhizobium</taxon>
    </lineage>
</organism>
<name>A0ABR6IFA6_9HYPH</name>
<comment type="caution">
    <text evidence="1">The sequence shown here is derived from an EMBL/GenBank/DDBJ whole genome shotgun (WGS) entry which is preliminary data.</text>
</comment>
<protein>
    <submittedName>
        <fullName evidence="1">Uncharacterized protein</fullName>
    </submittedName>
</protein>